<protein>
    <submittedName>
        <fullName evidence="1">Uncharacterized protein</fullName>
    </submittedName>
</protein>
<name>A0A6J4I7X8_9BACT</name>
<reference evidence="1" key="1">
    <citation type="submission" date="2020-02" db="EMBL/GenBank/DDBJ databases">
        <authorList>
            <person name="Meier V. D."/>
        </authorList>
    </citation>
    <scope>NUCLEOTIDE SEQUENCE</scope>
    <source>
        <strain evidence="1">AVDCRST_MAG63</strain>
    </source>
</reference>
<proteinExistence type="predicted"/>
<evidence type="ECO:0000313" key="1">
    <source>
        <dbReference type="EMBL" id="CAA9245029.1"/>
    </source>
</evidence>
<gene>
    <name evidence="1" type="ORF">AVDCRST_MAG63-1619</name>
</gene>
<organism evidence="1">
    <name type="scientific">uncultured Armatimonadetes bacterium</name>
    <dbReference type="NCBI Taxonomy" id="157466"/>
    <lineage>
        <taxon>Bacteria</taxon>
        <taxon>Bacillati</taxon>
        <taxon>Armatimonadota</taxon>
        <taxon>environmental samples</taxon>
    </lineage>
</organism>
<dbReference type="EMBL" id="CADCTO010000209">
    <property type="protein sequence ID" value="CAA9245029.1"/>
    <property type="molecule type" value="Genomic_DNA"/>
</dbReference>
<sequence>MPSDDDRNKKNDERSADGRKLLRELAARWRAADTLQYRARAVVNHAGEFRVTVNTFARLRRPNLARLTFTGDRPEANRVRVSDGRRIYDRPRTGARTVVSAYEGRLTGDIAHPLDEAAYSIDQFFSPTPFLPLVAWGGEGPLRIDAVRRTRAVEDRASAPRDVFRIKIARGESHDTLTLDALSLAPLRLVRWGVHAGLAQELLDETYLEVLLGAPLSPYLFAWTEADERGAAR</sequence>
<dbReference type="AlphaFoldDB" id="A0A6J4I7X8"/>
<accession>A0A6J4I7X8</accession>